<sequence precursor="true">MQYRQVCGRRGIRTGLAFVLACAVLCAGCGSKPGRLADIRKRGTLIVLTRNAPTTYYIGRNDLPQGVEYTLATEFAHSLGVKPKFVFKHSVAELLQALANGEGDMIAAGLTRTPQRDRRFDFGPDYQQVTQQVVCRRGGPDPDSVEALAGVDLEVVADSSYVARLQALRKTHPKLHWRVNATDGTEQLLRKVWAGKLDCTVADSDIVAINRRYFPNLVIAFDLSEPQSLAWVVPSGSDDLRRAMDGWMDGYRDSGHLEHLMAHYYGLASVFDYVDTRTYVRRIENVYPDYAGLFLQAADAYDLPPLILAAQAYQESHWNPDAVSSSGVRGMMMLTRNTADALGVKNRLDPAASIRGGARYLARLRHRLGPGIRKQDRIWFALAAYNVGLGHVRDARRLTKRLGKHSGRWADVSKVFPLLSEPRYYRHLPHGYARGLEPVRYVHRIRNYADILRYRLNMVDAPENLAAAPPQ</sequence>
<reference evidence="9 10" key="1">
    <citation type="submission" date="2020-08" db="EMBL/GenBank/DDBJ databases">
        <title>Genomic Encyclopedia of Type Strains, Phase IV (KMG-IV): sequencing the most valuable type-strain genomes for metagenomic binning, comparative biology and taxonomic classification.</title>
        <authorList>
            <person name="Goeker M."/>
        </authorList>
    </citation>
    <scope>NUCLEOTIDE SEQUENCE [LARGE SCALE GENOMIC DNA]</scope>
    <source>
        <strain evidence="9 10">DSM 107085</strain>
    </source>
</reference>
<dbReference type="PANTHER" id="PTHR35936:SF32">
    <property type="entry name" value="MEMBRANE-BOUND LYTIC MUREIN TRANSGLYCOSYLASE F"/>
    <property type="match status" value="1"/>
</dbReference>
<dbReference type="SUPFAM" id="SSF53955">
    <property type="entry name" value="Lysozyme-like"/>
    <property type="match status" value="1"/>
</dbReference>
<dbReference type="GO" id="GO:0016998">
    <property type="term" value="P:cell wall macromolecule catabolic process"/>
    <property type="evidence" value="ECO:0007669"/>
    <property type="project" value="UniProtKB-UniRule"/>
</dbReference>
<comment type="similarity">
    <text evidence="1">Belongs to the bacterial solute-binding protein 3 family.</text>
</comment>
<dbReference type="Pfam" id="PF01464">
    <property type="entry name" value="SLT"/>
    <property type="match status" value="1"/>
</dbReference>
<dbReference type="CDD" id="cd13403">
    <property type="entry name" value="MLTF-like"/>
    <property type="match status" value="1"/>
</dbReference>
<comment type="caution">
    <text evidence="7">Lacks conserved residue(s) required for the propagation of feature annotation.</text>
</comment>
<evidence type="ECO:0000256" key="2">
    <source>
        <dbReference type="ARBA" id="ARBA00022729"/>
    </source>
</evidence>
<comment type="domain">
    <text evidence="7">The N-terminal domain does not have lytic activity and probably modulates enzymatic activity. The C-terminal domain is the catalytic active domain.</text>
</comment>
<keyword evidence="4 7" id="KW-0998">Cell outer membrane</keyword>
<organism evidence="9 10">
    <name type="scientific">Oleiagrimonas soli</name>
    <dbReference type="NCBI Taxonomy" id="1543381"/>
    <lineage>
        <taxon>Bacteria</taxon>
        <taxon>Pseudomonadati</taxon>
        <taxon>Pseudomonadota</taxon>
        <taxon>Gammaproteobacteria</taxon>
        <taxon>Lysobacterales</taxon>
        <taxon>Rhodanobacteraceae</taxon>
        <taxon>Oleiagrimonas</taxon>
    </lineage>
</organism>
<comment type="similarity">
    <text evidence="7">In the C-terminal section; belongs to the transglycosylase Slt family.</text>
</comment>
<feature type="active site" evidence="7">
    <location>
        <position position="315"/>
    </location>
</feature>
<evidence type="ECO:0000256" key="7">
    <source>
        <dbReference type="HAMAP-Rule" id="MF_02016"/>
    </source>
</evidence>
<dbReference type="InterPro" id="IPR008258">
    <property type="entry name" value="Transglycosylase_SLT_dom_1"/>
</dbReference>
<dbReference type="GO" id="GO:0009253">
    <property type="term" value="P:peptidoglycan catabolic process"/>
    <property type="evidence" value="ECO:0007669"/>
    <property type="project" value="TreeGrafter"/>
</dbReference>
<feature type="signal peptide" evidence="7">
    <location>
        <begin position="1"/>
        <end position="27"/>
    </location>
</feature>
<comment type="subcellular location">
    <subcellularLocation>
        <location evidence="7">Cell outer membrane</location>
        <topology evidence="7">Peripheral membrane protein</topology>
    </subcellularLocation>
    <text evidence="7">Attached to the inner leaflet of the outer membrane.</text>
</comment>
<dbReference type="SUPFAM" id="SSF53850">
    <property type="entry name" value="Periplasmic binding protein-like II"/>
    <property type="match status" value="1"/>
</dbReference>
<dbReference type="Proteomes" id="UP000560000">
    <property type="component" value="Unassembled WGS sequence"/>
</dbReference>
<keyword evidence="2 7" id="KW-0732">Signal</keyword>
<dbReference type="InterPro" id="IPR023703">
    <property type="entry name" value="MltF"/>
</dbReference>
<comment type="similarity">
    <text evidence="7">In the N-terminal section; belongs to the bacterial solute-binding protein 3 family.</text>
</comment>
<feature type="region of interest" description="LT domain" evidence="7">
    <location>
        <begin position="269"/>
        <end position="471"/>
    </location>
</feature>
<evidence type="ECO:0000259" key="8">
    <source>
        <dbReference type="SMART" id="SM00062"/>
    </source>
</evidence>
<dbReference type="Gene3D" id="3.40.190.10">
    <property type="entry name" value="Periplasmic binding protein-like II"/>
    <property type="match status" value="2"/>
</dbReference>
<comment type="catalytic activity">
    <reaction evidence="7">
        <text>Exolytic cleavage of the (1-&gt;4)-beta-glycosidic linkage between N-acetylmuramic acid (MurNAc) and N-acetylglucosamine (GlcNAc) residues in peptidoglycan, from either the reducing or the non-reducing ends of the peptidoglycan chains, with concomitant formation of a 1,6-anhydrobond in the MurNAc residue.</text>
        <dbReference type="EC" id="4.2.2.n1"/>
    </reaction>
</comment>
<evidence type="ECO:0000256" key="3">
    <source>
        <dbReference type="ARBA" id="ARBA00023136"/>
    </source>
</evidence>
<dbReference type="NCBIfam" id="NF008112">
    <property type="entry name" value="PRK10859.1"/>
    <property type="match status" value="1"/>
</dbReference>
<comment type="caution">
    <text evidence="9">The sequence shown here is derived from an EMBL/GenBank/DDBJ whole genome shotgun (WGS) entry which is preliminary data.</text>
</comment>
<dbReference type="GO" id="GO:0009279">
    <property type="term" value="C:cell outer membrane"/>
    <property type="evidence" value="ECO:0007669"/>
    <property type="project" value="UniProtKB-SubCell"/>
</dbReference>
<protein>
    <recommendedName>
        <fullName evidence="7">Membrane-bound lytic murein transglycosylase F</fullName>
        <ecNumber evidence="7">4.2.2.n1</ecNumber>
    </recommendedName>
    <alternativeName>
        <fullName evidence="7">Murein lyase F</fullName>
    </alternativeName>
</protein>
<dbReference type="Pfam" id="PF00497">
    <property type="entry name" value="SBP_bac_3"/>
    <property type="match status" value="1"/>
</dbReference>
<dbReference type="SMART" id="SM00062">
    <property type="entry name" value="PBPb"/>
    <property type="match status" value="1"/>
</dbReference>
<dbReference type="EC" id="4.2.2.n1" evidence="7"/>
<comment type="function">
    <text evidence="7">Murein-degrading enzyme that degrades murein glycan strands and insoluble, high-molecular weight murein sacculi, with the concomitant formation of a 1,6-anhydromuramoyl product. Lytic transglycosylases (LTs) play an integral role in the metabolism of the peptidoglycan (PG) sacculus. Their lytic action creates space within the PG sacculus to allow for its expansion as well as for the insertion of various structures such as secretion systems and flagella.</text>
</comment>
<dbReference type="GO" id="GO:0071555">
    <property type="term" value="P:cell wall organization"/>
    <property type="evidence" value="ECO:0007669"/>
    <property type="project" value="UniProtKB-KW"/>
</dbReference>
<evidence type="ECO:0000256" key="5">
    <source>
        <dbReference type="ARBA" id="ARBA00023239"/>
    </source>
</evidence>
<name>A0A841KM32_9GAMM</name>
<dbReference type="OrthoDB" id="9815002at2"/>
<dbReference type="EMBL" id="JACHET010000001">
    <property type="protein sequence ID" value="MBB6183034.1"/>
    <property type="molecule type" value="Genomic_DNA"/>
</dbReference>
<evidence type="ECO:0000313" key="9">
    <source>
        <dbReference type="EMBL" id="MBB6183034.1"/>
    </source>
</evidence>
<evidence type="ECO:0000256" key="1">
    <source>
        <dbReference type="ARBA" id="ARBA00010333"/>
    </source>
</evidence>
<dbReference type="InterPro" id="IPR001638">
    <property type="entry name" value="Solute-binding_3/MltF_N"/>
</dbReference>
<dbReference type="HAMAP" id="MF_02016">
    <property type="entry name" value="MltF"/>
    <property type="match status" value="1"/>
</dbReference>
<dbReference type="RefSeq" id="WP_052394902.1">
    <property type="nucleotide sequence ID" value="NZ_JACHET010000001.1"/>
</dbReference>
<feature type="domain" description="Solute-binding protein family 3/N-terminal" evidence="8">
    <location>
        <begin position="44"/>
        <end position="268"/>
    </location>
</feature>
<feature type="chain" id="PRO_5033168909" description="Membrane-bound lytic murein transglycosylase F" evidence="7">
    <location>
        <begin position="28"/>
        <end position="471"/>
    </location>
</feature>
<dbReference type="Gene3D" id="1.10.530.10">
    <property type="match status" value="1"/>
</dbReference>
<dbReference type="CDD" id="cd01009">
    <property type="entry name" value="PBP2_YfhD_N"/>
    <property type="match status" value="1"/>
</dbReference>
<gene>
    <name evidence="7" type="primary">mltF</name>
    <name evidence="9" type="ORF">HNQ86_000379</name>
</gene>
<dbReference type="PANTHER" id="PTHR35936">
    <property type="entry name" value="MEMBRANE-BOUND LYTIC MUREIN TRANSGLYCOSYLASE F"/>
    <property type="match status" value="1"/>
</dbReference>
<evidence type="ECO:0000256" key="4">
    <source>
        <dbReference type="ARBA" id="ARBA00023237"/>
    </source>
</evidence>
<keyword evidence="6 7" id="KW-0961">Cell wall biogenesis/degradation</keyword>
<accession>A0A841KM32</accession>
<keyword evidence="5 7" id="KW-0456">Lyase</keyword>
<dbReference type="AlphaFoldDB" id="A0A841KM32"/>
<dbReference type="GO" id="GO:0008933">
    <property type="term" value="F:peptidoglycan lytic transglycosylase activity"/>
    <property type="evidence" value="ECO:0007669"/>
    <property type="project" value="UniProtKB-UniRule"/>
</dbReference>
<keyword evidence="3 7" id="KW-0472">Membrane</keyword>
<dbReference type="InterPro" id="IPR023346">
    <property type="entry name" value="Lysozyme-like_dom_sf"/>
</dbReference>
<proteinExistence type="inferred from homology"/>
<evidence type="ECO:0000313" key="10">
    <source>
        <dbReference type="Proteomes" id="UP000560000"/>
    </source>
</evidence>
<evidence type="ECO:0000256" key="6">
    <source>
        <dbReference type="ARBA" id="ARBA00023316"/>
    </source>
</evidence>